<keyword evidence="3" id="KW-1185">Reference proteome</keyword>
<proteinExistence type="predicted"/>
<reference evidence="2 3" key="1">
    <citation type="journal article" date="2016" name="PLoS Pathog.">
        <title>Biosynthesis of antibiotic leucinostatins in bio-control fungus Purpureocillium lilacinum and their inhibition on phytophthora revealed by genome mining.</title>
        <authorList>
            <person name="Wang G."/>
            <person name="Liu Z."/>
            <person name="Lin R."/>
            <person name="Li E."/>
            <person name="Mao Z."/>
            <person name="Ling J."/>
            <person name="Yang Y."/>
            <person name="Yin W.B."/>
            <person name="Xie B."/>
        </authorList>
    </citation>
    <scope>NUCLEOTIDE SEQUENCE [LARGE SCALE GENOMIC DNA]</scope>
    <source>
        <strain evidence="2">170</strain>
    </source>
</reference>
<feature type="domain" description="Heterokaryon incompatibility" evidence="1">
    <location>
        <begin position="104"/>
        <end position="250"/>
    </location>
</feature>
<evidence type="ECO:0000259" key="1">
    <source>
        <dbReference type="Pfam" id="PF06985"/>
    </source>
</evidence>
<dbReference type="InterPro" id="IPR010730">
    <property type="entry name" value="HET"/>
</dbReference>
<dbReference type="OrthoDB" id="4946202at2759"/>
<protein>
    <submittedName>
        <fullName evidence="2">Heterokaryon incompatibility protein</fullName>
    </submittedName>
</protein>
<dbReference type="KEGG" id="pchm:VFPPC_09498"/>
<accession>A0A179F8M7</accession>
<dbReference type="Pfam" id="PF06985">
    <property type="entry name" value="HET"/>
    <property type="match status" value="1"/>
</dbReference>
<dbReference type="PANTHER" id="PTHR33112">
    <property type="entry name" value="DOMAIN PROTEIN, PUTATIVE-RELATED"/>
    <property type="match status" value="1"/>
</dbReference>
<dbReference type="GeneID" id="28852017"/>
<sequence>MHRNGGVLGVVDGPNLLSIYSSPGKPIPNGAQLGLPQLFNPGSEEQFSLIKQCISRCDSIHRICRPPPENGPGECDDLPMPTRLLELGNSPRLVDSRVIGLQRYVALSHCWGNLSETEKFCTYRHNLADLQQHIDVPSLPPTFRDAVSVSLGIDIKYLWIDSLCIVQDDKEDWEYESVRMEQVFSGAYCTIAAGSAGSSLMGFLHNRQPRDCIQLSTSDDQTLYICPNIDDFHRDVELGELNKRGWVLQERALSRRTIFFTSTQVYFECGAGVYCETLTWLRNPMAAFLGDPNFPDSALKYYRDGRQMLIQDLYERYSNLAFTKKSDRAVAILGLQARLSKAFKTKAAYGFFPLYFPRLLLWKRGENRPMVRIQQPLRSRYYVPTWSWFSKDGPIKYMKLQFQEIEWATSDFSNPFKHSIGHEAAGESYEHAAASMLRVLARDVSVTKSDLSAKVTFDEAQEYDMDDLKCVVIGRDRASGSQQDRKLHVLIINLIRVLDESFYERVGVASLNSEEVAREGTWS</sequence>
<organism evidence="2 3">
    <name type="scientific">Pochonia chlamydosporia 170</name>
    <dbReference type="NCBI Taxonomy" id="1380566"/>
    <lineage>
        <taxon>Eukaryota</taxon>
        <taxon>Fungi</taxon>
        <taxon>Dikarya</taxon>
        <taxon>Ascomycota</taxon>
        <taxon>Pezizomycotina</taxon>
        <taxon>Sordariomycetes</taxon>
        <taxon>Hypocreomycetidae</taxon>
        <taxon>Hypocreales</taxon>
        <taxon>Clavicipitaceae</taxon>
        <taxon>Pochonia</taxon>
    </lineage>
</organism>
<name>A0A179F8M7_METCM</name>
<dbReference type="RefSeq" id="XP_022284149.1">
    <property type="nucleotide sequence ID" value="XM_022428660.1"/>
</dbReference>
<evidence type="ECO:0000313" key="2">
    <source>
        <dbReference type="EMBL" id="OAQ61690.2"/>
    </source>
</evidence>
<dbReference type="PANTHER" id="PTHR33112:SF10">
    <property type="entry name" value="TOL"/>
    <property type="match status" value="1"/>
</dbReference>
<dbReference type="Proteomes" id="UP000078397">
    <property type="component" value="Unassembled WGS sequence"/>
</dbReference>
<comment type="caution">
    <text evidence="2">The sequence shown here is derived from an EMBL/GenBank/DDBJ whole genome shotgun (WGS) entry which is preliminary data.</text>
</comment>
<dbReference type="AlphaFoldDB" id="A0A179F8M7"/>
<gene>
    <name evidence="2" type="ORF">VFPPC_09498</name>
</gene>
<evidence type="ECO:0000313" key="3">
    <source>
        <dbReference type="Proteomes" id="UP000078397"/>
    </source>
</evidence>
<dbReference type="EMBL" id="LSBJ02000007">
    <property type="protein sequence ID" value="OAQ61690.2"/>
    <property type="molecule type" value="Genomic_DNA"/>
</dbReference>